<keyword evidence="1" id="KW-0175">Coiled coil</keyword>
<protein>
    <submittedName>
        <fullName evidence="2">Uncharacterized protein</fullName>
    </submittedName>
</protein>
<proteinExistence type="predicted"/>
<gene>
    <name evidence="2" type="ORF">BSF95_02973</name>
</gene>
<evidence type="ECO:0000256" key="1">
    <source>
        <dbReference type="SAM" id="Coils"/>
    </source>
</evidence>
<evidence type="ECO:0000313" key="2">
    <source>
        <dbReference type="EMBL" id="AXQ91333.1"/>
    </source>
</evidence>
<feature type="coiled-coil region" evidence="1">
    <location>
        <begin position="210"/>
        <end position="248"/>
    </location>
</feature>
<organism evidence="2">
    <name type="scientific">Acinetobacter baumannii WM99c</name>
    <dbReference type="NCBI Taxonomy" id="945555"/>
    <lineage>
        <taxon>Bacteria</taxon>
        <taxon>Pseudomonadati</taxon>
        <taxon>Pseudomonadota</taxon>
        <taxon>Gammaproteobacteria</taxon>
        <taxon>Moraxellales</taxon>
        <taxon>Moraxellaceae</taxon>
        <taxon>Acinetobacter</taxon>
        <taxon>Acinetobacter calcoaceticus/baumannii complex</taxon>
    </lineage>
</organism>
<dbReference type="EMBL" id="CP031743">
    <property type="protein sequence ID" value="AXQ91333.1"/>
    <property type="molecule type" value="Genomic_DNA"/>
</dbReference>
<name>A0A385EZU3_ACIBA</name>
<accession>A0A385EZU3</accession>
<dbReference type="AlphaFoldDB" id="A0A385EZU3"/>
<reference evidence="2" key="1">
    <citation type="submission" date="2018-08" db="EMBL/GenBank/DDBJ databases">
        <title>Complete genome sequence of Acinetobacter baumannii strain WM99c.</title>
        <authorList>
            <person name="Nigro S.J."/>
            <person name="Wick R.R."/>
            <person name="Holt K.E."/>
            <person name="Hall R.M."/>
        </authorList>
    </citation>
    <scope>NUCLEOTIDE SEQUENCE</scope>
    <source>
        <strain evidence="2">WM99c</strain>
    </source>
</reference>
<sequence length="450" mass="50671">MNILNNVEAFAALQSGKNLLCRHIEGEFAELNEFPATVFGNPEYQFCIDIEKIELAGFTFTKPCTLDELVDEQKVFWVDFSKSTIIAGDFSSKNTYLVTLVNNGVVQRDFENAQLFLKGFQAFVGINQEITLTTCDPIFNDANEDEDLSTETKSVKSKGKKKTKEVSADPQLLETEKDIILDGISSSKTECEIDSLCFGLEKHSFTPDQLKAIEDAKNTKLAELAEIKSKAEDEKHDLLNLAEAKTQDPELSVLCEAFIDEISNSKSKEDLDFIRARINSNGVLTEVENAELNTRLNIKAKSFEKVDVYVNVPDASQNNGKKYIEEEEGKYQKKLAELKKRVDESKTVTEVNAVTKYTNSWSAEQRAPLLQYMHKRLEELKKEKQANEPSLLVKIQNAPDLATLDAYEIDIHSLDPLAQPKMMQAVTARKLELEKPNTSSSIYLIDEDLP</sequence>
<dbReference type="RefSeq" id="WP_001023799.1">
    <property type="nucleotide sequence ID" value="NZ_AERY01000103.1"/>
</dbReference>